<feature type="transmembrane region" description="Helical" evidence="1">
    <location>
        <begin position="15"/>
        <end position="35"/>
    </location>
</feature>
<organism evidence="2 3">
    <name type="scientific">Chryseobacterium oncorhynchi</name>
    <dbReference type="NCBI Taxonomy" id="741074"/>
    <lineage>
        <taxon>Bacteria</taxon>
        <taxon>Pseudomonadati</taxon>
        <taxon>Bacteroidota</taxon>
        <taxon>Flavobacteriia</taxon>
        <taxon>Flavobacteriales</taxon>
        <taxon>Weeksellaceae</taxon>
        <taxon>Chryseobacterium group</taxon>
        <taxon>Chryseobacterium</taxon>
    </lineage>
</organism>
<keyword evidence="1" id="KW-0472">Membrane</keyword>
<dbReference type="RefSeq" id="WP_109621806.1">
    <property type="nucleotide sequence ID" value="NZ_PPEI02000004.1"/>
</dbReference>
<gene>
    <name evidence="2" type="ORF">C1638_013590</name>
</gene>
<feature type="transmembrane region" description="Helical" evidence="1">
    <location>
        <begin position="74"/>
        <end position="100"/>
    </location>
</feature>
<reference evidence="2" key="1">
    <citation type="submission" date="2018-04" db="EMBL/GenBank/DDBJ databases">
        <title>Draft Genome Sequences of Chryseobacterium lactis NCTC11390T isolated from milk, Chryseobacterium oncorhynchi 701B-08T from rainbow trout, and Chryseobacterium viscerum 687B-08T from diseased fish.</title>
        <authorList>
            <person name="Jeong J.-J."/>
            <person name="Lee Y.J."/>
            <person name="Pathiraja D."/>
            <person name="Park B."/>
            <person name="Choi I.-G."/>
            <person name="Kim K.D."/>
        </authorList>
    </citation>
    <scope>NUCLEOTIDE SEQUENCE [LARGE SCALE GENOMIC DNA]</scope>
    <source>
        <strain evidence="2">701B-08</strain>
    </source>
</reference>
<dbReference type="Proteomes" id="UP000236182">
    <property type="component" value="Unassembled WGS sequence"/>
</dbReference>
<dbReference type="EMBL" id="PPEI02000004">
    <property type="protein sequence ID" value="PWN63107.1"/>
    <property type="molecule type" value="Genomic_DNA"/>
</dbReference>
<accession>A0A316WPI4</accession>
<keyword evidence="3" id="KW-1185">Reference proteome</keyword>
<evidence type="ECO:0000313" key="2">
    <source>
        <dbReference type="EMBL" id="PWN63107.1"/>
    </source>
</evidence>
<dbReference type="AlphaFoldDB" id="A0A316WPI4"/>
<feature type="transmembrane region" description="Helical" evidence="1">
    <location>
        <begin position="148"/>
        <end position="168"/>
    </location>
</feature>
<feature type="transmembrane region" description="Helical" evidence="1">
    <location>
        <begin position="106"/>
        <end position="127"/>
    </location>
</feature>
<proteinExistence type="predicted"/>
<name>A0A316WPI4_9FLAO</name>
<comment type="caution">
    <text evidence="2">The sequence shown here is derived from an EMBL/GenBank/DDBJ whole genome shotgun (WGS) entry which is preliminary data.</text>
</comment>
<dbReference type="OrthoDB" id="1238410at2"/>
<sequence length="228" mass="26840">MKDILLLWQKMHYNIYRFNVFTSIYVFGLPIMLLLKNKYILEVYKKRGISNPEKLIRRTISNPKVGTINWLTDGFMILFIALVCFSILNFITITSGYVIWKDWSPLVFILLIGIPAIVINYFALWQNDKYLTYFKEFEKETRKMKRKWALISFSLVLGIFGLSIFSFYCINNTSRSKTSTPQAKEKIINSFLNKAEDSLYQGIDKDSIDANIETRLEKIEDSLYRNIN</sequence>
<evidence type="ECO:0000313" key="3">
    <source>
        <dbReference type="Proteomes" id="UP000236182"/>
    </source>
</evidence>
<evidence type="ECO:0000256" key="1">
    <source>
        <dbReference type="SAM" id="Phobius"/>
    </source>
</evidence>
<keyword evidence="1" id="KW-0812">Transmembrane</keyword>
<protein>
    <submittedName>
        <fullName evidence="2">Uncharacterized protein</fullName>
    </submittedName>
</protein>
<keyword evidence="1" id="KW-1133">Transmembrane helix</keyword>